<accession>A0A174DVJ7</accession>
<name>A0A174DVJ7_9FIRM</name>
<dbReference type="RefSeq" id="WP_055159290.1">
    <property type="nucleotide sequence ID" value="NZ_CATZLF010000046.1"/>
</dbReference>
<dbReference type="SUPFAM" id="SSF51735">
    <property type="entry name" value="NAD(P)-binding Rossmann-fold domains"/>
    <property type="match status" value="1"/>
</dbReference>
<gene>
    <name evidence="1" type="primary">spoVFA</name>
    <name evidence="1" type="ORF">ERS852456_02146</name>
</gene>
<dbReference type="Proteomes" id="UP000095787">
    <property type="component" value="Unassembled WGS sequence"/>
</dbReference>
<dbReference type="Pfam" id="PF16924">
    <property type="entry name" value="DpaA_N"/>
    <property type="match status" value="1"/>
</dbReference>
<dbReference type="Gene3D" id="3.40.50.720">
    <property type="entry name" value="NAD(P)-binding Rossmann-like Domain"/>
    <property type="match status" value="2"/>
</dbReference>
<dbReference type="EMBL" id="CYZO01000030">
    <property type="protein sequence ID" value="CUO29464.1"/>
    <property type="molecule type" value="Genomic_DNA"/>
</dbReference>
<dbReference type="InterPro" id="IPR036291">
    <property type="entry name" value="NAD(P)-bd_dom_sf"/>
</dbReference>
<reference evidence="1 2" key="1">
    <citation type="submission" date="2015-09" db="EMBL/GenBank/DDBJ databases">
        <authorList>
            <consortium name="Pathogen Informatics"/>
        </authorList>
    </citation>
    <scope>NUCLEOTIDE SEQUENCE [LARGE SCALE GENOMIC DNA]</scope>
    <source>
        <strain evidence="1 2">2789STDY5834841</strain>
    </source>
</reference>
<proteinExistence type="predicted"/>
<dbReference type="InterPro" id="IPR031629">
    <property type="entry name" value="DpaA_N"/>
</dbReference>
<organism evidence="1 2">
    <name type="scientific">[Ruminococcus] torques</name>
    <dbReference type="NCBI Taxonomy" id="33039"/>
    <lineage>
        <taxon>Bacteria</taxon>
        <taxon>Bacillati</taxon>
        <taxon>Bacillota</taxon>
        <taxon>Clostridia</taxon>
        <taxon>Lachnospirales</taxon>
        <taxon>Lachnospiraceae</taxon>
        <taxon>Mediterraneibacter</taxon>
    </lineage>
</organism>
<evidence type="ECO:0000313" key="2">
    <source>
        <dbReference type="Proteomes" id="UP000095787"/>
    </source>
</evidence>
<dbReference type="AlphaFoldDB" id="A0A174DVJ7"/>
<evidence type="ECO:0000313" key="1">
    <source>
        <dbReference type="EMBL" id="CUO29464.1"/>
    </source>
</evidence>
<sequence>MSSFSYDFSVLGGDARQVFLAEMLAESGRSLCHYALASQPNNCSSVSEHVSIVREAPSLEEACIHSGFVICPFPFTKNGADVSVENSIYRFSIQTLLHLLRPGQSLFAGGIPPSFKKEAAENNVAVFDYADDISLPVYNSISTAEGAICEAILHSPFNLHKSRCAVLGFGKCGHSIVYRLKGLSANVSVFTDNAEESARASVIADKSFPLKSLSDHAGDFRFIFNTVPAQFINEETLKNVDLSALIIDIASSPGGVDYDAAQRLGISALHCLGLPGKYAPASSARHLKQFIESKLYLS</sequence>
<protein>
    <submittedName>
        <fullName evidence="1">Stage V sporulation protein FA</fullName>
    </submittedName>
</protein>